<protein>
    <submittedName>
        <fullName evidence="1">Uncharacterized protein</fullName>
    </submittedName>
</protein>
<keyword evidence="2" id="KW-1185">Reference proteome</keyword>
<name>A0AAD9QS89_ACRCE</name>
<dbReference type="AlphaFoldDB" id="A0AAD9QS89"/>
<dbReference type="EMBL" id="JARQWQ010000016">
    <property type="protein sequence ID" value="KAK2566602.1"/>
    <property type="molecule type" value="Genomic_DNA"/>
</dbReference>
<reference evidence="1" key="2">
    <citation type="journal article" date="2023" name="Science">
        <title>Genomic signatures of disease resistance in endangered staghorn corals.</title>
        <authorList>
            <person name="Vollmer S.V."/>
            <person name="Selwyn J.D."/>
            <person name="Despard B.A."/>
            <person name="Roesel C.L."/>
        </authorList>
    </citation>
    <scope>NUCLEOTIDE SEQUENCE</scope>
    <source>
        <strain evidence="1">K2</strain>
    </source>
</reference>
<reference evidence="1" key="1">
    <citation type="journal article" date="2023" name="G3 (Bethesda)">
        <title>Whole genome assembly and annotation of the endangered Caribbean coral Acropora cervicornis.</title>
        <authorList>
            <person name="Selwyn J.D."/>
            <person name="Vollmer S.V."/>
        </authorList>
    </citation>
    <scope>NUCLEOTIDE SEQUENCE</scope>
    <source>
        <strain evidence="1">K2</strain>
    </source>
</reference>
<gene>
    <name evidence="1" type="ORF">P5673_009238</name>
</gene>
<organism evidence="1 2">
    <name type="scientific">Acropora cervicornis</name>
    <name type="common">Staghorn coral</name>
    <dbReference type="NCBI Taxonomy" id="6130"/>
    <lineage>
        <taxon>Eukaryota</taxon>
        <taxon>Metazoa</taxon>
        <taxon>Cnidaria</taxon>
        <taxon>Anthozoa</taxon>
        <taxon>Hexacorallia</taxon>
        <taxon>Scleractinia</taxon>
        <taxon>Astrocoeniina</taxon>
        <taxon>Acroporidae</taxon>
        <taxon>Acropora</taxon>
    </lineage>
</organism>
<comment type="caution">
    <text evidence="1">The sequence shown here is derived from an EMBL/GenBank/DDBJ whole genome shotgun (WGS) entry which is preliminary data.</text>
</comment>
<evidence type="ECO:0000313" key="2">
    <source>
        <dbReference type="Proteomes" id="UP001249851"/>
    </source>
</evidence>
<dbReference type="Proteomes" id="UP001249851">
    <property type="component" value="Unassembled WGS sequence"/>
</dbReference>
<sequence>MLQTKIREILMKSSVFKRLFAQSDRSMLHTEEVGCPEFTLRINTLAASNVFFLHSEDCDIPQGSILDPLLSLLSLFLSEISCLSITLEFDNTLIFQTNIKAVFEKSTKRGHNPNTLQGINNQFGGNVLSSMLLQQDIPEKCCYPIWNSKHKFHSVLSSSNDSTSLYESSDSKIVFPIELTICVRIHFEERESSVEYLSHDLDGSSKQSYSIFLKENKVTELSNQILAARGRSAR</sequence>
<proteinExistence type="predicted"/>
<accession>A0AAD9QS89</accession>
<evidence type="ECO:0000313" key="1">
    <source>
        <dbReference type="EMBL" id="KAK2566602.1"/>
    </source>
</evidence>